<dbReference type="EMBL" id="CP091512">
    <property type="protein sequence ID" value="UOO91799.1"/>
    <property type="molecule type" value="Genomic_DNA"/>
</dbReference>
<evidence type="ECO:0000256" key="5">
    <source>
        <dbReference type="ARBA" id="ARBA00022989"/>
    </source>
</evidence>
<feature type="transmembrane region" description="Helical" evidence="7">
    <location>
        <begin position="230"/>
        <end position="249"/>
    </location>
</feature>
<evidence type="ECO:0000313" key="8">
    <source>
        <dbReference type="EMBL" id="UOO91799.1"/>
    </source>
</evidence>
<evidence type="ECO:0000256" key="6">
    <source>
        <dbReference type="ARBA" id="ARBA00023136"/>
    </source>
</evidence>
<accession>A0ABY4E8P3</accession>
<dbReference type="RefSeq" id="WP_019957462.1">
    <property type="nucleotide sequence ID" value="NZ_CP091512.1"/>
</dbReference>
<evidence type="ECO:0000256" key="2">
    <source>
        <dbReference type="ARBA" id="ARBA00022448"/>
    </source>
</evidence>
<evidence type="ECO:0000313" key="9">
    <source>
        <dbReference type="Proteomes" id="UP000832034"/>
    </source>
</evidence>
<feature type="transmembrane region" description="Helical" evidence="7">
    <location>
        <begin position="199"/>
        <end position="218"/>
    </location>
</feature>
<dbReference type="InterPro" id="IPR004776">
    <property type="entry name" value="Mem_transp_PIN-like"/>
</dbReference>
<comment type="subcellular location">
    <subcellularLocation>
        <location evidence="1">Membrane</location>
        <topology evidence="1">Multi-pass membrane protein</topology>
    </subcellularLocation>
</comment>
<evidence type="ECO:0000256" key="1">
    <source>
        <dbReference type="ARBA" id="ARBA00004141"/>
    </source>
</evidence>
<organism evidence="8 9">
    <name type="scientific">Vitreoscilla stercoraria</name>
    <dbReference type="NCBI Taxonomy" id="61"/>
    <lineage>
        <taxon>Bacteria</taxon>
        <taxon>Pseudomonadati</taxon>
        <taxon>Pseudomonadota</taxon>
        <taxon>Betaproteobacteria</taxon>
        <taxon>Neisseriales</taxon>
        <taxon>Neisseriaceae</taxon>
        <taxon>Vitreoscilla</taxon>
    </lineage>
</organism>
<evidence type="ECO:0000256" key="3">
    <source>
        <dbReference type="ARBA" id="ARBA00022475"/>
    </source>
</evidence>
<keyword evidence="4 7" id="KW-0812">Transmembrane</keyword>
<reference evidence="8" key="1">
    <citation type="submission" date="2021-12" db="EMBL/GenBank/DDBJ databases">
        <authorList>
            <person name="Veyrier F.J."/>
        </authorList>
    </citation>
    <scope>NUCLEOTIDE SEQUENCE</scope>
    <source>
        <strain evidence="8">SAG 1488-6</strain>
    </source>
</reference>
<feature type="transmembrane region" description="Helical" evidence="7">
    <location>
        <begin position="290"/>
        <end position="310"/>
    </location>
</feature>
<evidence type="ECO:0000256" key="4">
    <source>
        <dbReference type="ARBA" id="ARBA00022692"/>
    </source>
</evidence>
<keyword evidence="9" id="KW-1185">Reference proteome</keyword>
<feature type="transmembrane region" description="Helical" evidence="7">
    <location>
        <begin position="261"/>
        <end position="278"/>
    </location>
</feature>
<proteinExistence type="predicted"/>
<evidence type="ECO:0000256" key="7">
    <source>
        <dbReference type="SAM" id="Phobius"/>
    </source>
</evidence>
<keyword evidence="6 7" id="KW-0472">Membrane</keyword>
<gene>
    <name evidence="8" type="ORF">LVJ81_09170</name>
</gene>
<protein>
    <submittedName>
        <fullName evidence="8">AEC family transporter</fullName>
    </submittedName>
</protein>
<feature type="transmembrane region" description="Helical" evidence="7">
    <location>
        <begin position="65"/>
        <end position="84"/>
    </location>
</feature>
<sequence>MNQIFNIIAPILILIGLGFVCVRYEWLKREHIQGMGVFVLKVALPLLIVNALMQKDFAEIWQTQYLIAYGIGSLVAAFTALWLYHIRLQEALPQAAIMAMGASMSNTGFIGYGVLSMLIGPQAAVYFSMNLLIENLLIIPLVLTLAEWGKQQNSQTAIAKIALQTFKNVIKNPLVIGLAIGLLLSGFKISVSAPIERVLNLISTCASPIALLVIGGSLAGTSIQAAGKHALFISAIKLVLMPATVWLVFQFLPNVSAEMEMAGVLLASISMATVFSLFGQQYGIGSRSAAVLLLTTLMMFISLSIILILYSF</sequence>
<dbReference type="Proteomes" id="UP000832034">
    <property type="component" value="Chromosome"/>
</dbReference>
<reference evidence="8" key="2">
    <citation type="journal article" date="2022" name="Res Sq">
        <title>Evolution of multicellular longitudinally dividing oral cavity symbionts (Neisseriaceae).</title>
        <authorList>
            <person name="Nyongesa S."/>
            <person name="Weber P."/>
            <person name="Bernet E."/>
            <person name="Pullido F."/>
            <person name="Nieckarz M."/>
            <person name="Delaby M."/>
            <person name="Nieves C."/>
            <person name="Viehboeck T."/>
            <person name="Krause N."/>
            <person name="Rivera-Millot A."/>
            <person name="Nakamura A."/>
            <person name="Vischer N."/>
            <person name="VanNieuwenhze M."/>
            <person name="Brun Y."/>
            <person name="Cava F."/>
            <person name="Bulgheresi S."/>
            <person name="Veyrier F."/>
        </authorList>
    </citation>
    <scope>NUCLEOTIDE SEQUENCE</scope>
    <source>
        <strain evidence="8">SAG 1488-6</strain>
    </source>
</reference>
<dbReference type="PANTHER" id="PTHR36838:SF3">
    <property type="entry name" value="TRANSPORTER AUXIN EFFLUX CARRIER EC FAMILY"/>
    <property type="match status" value="1"/>
</dbReference>
<dbReference type="Pfam" id="PF03547">
    <property type="entry name" value="Mem_trans"/>
    <property type="match status" value="1"/>
</dbReference>
<keyword evidence="2" id="KW-0813">Transport</keyword>
<keyword evidence="5 7" id="KW-1133">Transmembrane helix</keyword>
<feature type="transmembrane region" description="Helical" evidence="7">
    <location>
        <begin position="125"/>
        <end position="148"/>
    </location>
</feature>
<name>A0ABY4E8P3_VITST</name>
<feature type="transmembrane region" description="Helical" evidence="7">
    <location>
        <begin position="96"/>
        <end position="119"/>
    </location>
</feature>
<keyword evidence="3" id="KW-1003">Cell membrane</keyword>
<feature type="transmembrane region" description="Helical" evidence="7">
    <location>
        <begin position="36"/>
        <end position="53"/>
    </location>
</feature>
<dbReference type="PANTHER" id="PTHR36838">
    <property type="entry name" value="AUXIN EFFLUX CARRIER FAMILY PROTEIN"/>
    <property type="match status" value="1"/>
</dbReference>
<feature type="transmembrane region" description="Helical" evidence="7">
    <location>
        <begin position="169"/>
        <end position="187"/>
    </location>
</feature>
<feature type="transmembrane region" description="Helical" evidence="7">
    <location>
        <begin position="6"/>
        <end position="24"/>
    </location>
</feature>